<protein>
    <submittedName>
        <fullName evidence="1">Uncharacterized protein</fullName>
    </submittedName>
</protein>
<proteinExistence type="predicted"/>
<accession>A0ACC2NBW1</accession>
<gene>
    <name evidence="1" type="ORF">QAD02_010106</name>
</gene>
<reference evidence="1" key="1">
    <citation type="submission" date="2023-04" db="EMBL/GenBank/DDBJ databases">
        <title>A chromosome-level genome assembly of the parasitoid wasp Eretmocerus hayati.</title>
        <authorList>
            <person name="Zhong Y."/>
            <person name="Liu S."/>
            <person name="Liu Y."/>
        </authorList>
    </citation>
    <scope>NUCLEOTIDE SEQUENCE</scope>
    <source>
        <strain evidence="1">ZJU_SS_LIU_2023</strain>
    </source>
</reference>
<keyword evidence="2" id="KW-1185">Reference proteome</keyword>
<name>A0ACC2NBW1_9HYME</name>
<dbReference type="EMBL" id="CM056744">
    <property type="protein sequence ID" value="KAJ8668443.1"/>
    <property type="molecule type" value="Genomic_DNA"/>
</dbReference>
<sequence>MDLKNCLHNENSADLNHRDYTTLCEAVKSRNRDVVLQLVKSRCPKLSNTDEFSHLHVACMMNKVNVVEKLVSSSFGKNINEAVDKNSLQWPGFTALHFAVHYGCIDTVEYLLKCDVDITAKDARELTPLHLADLQRNEKIIDLLLAAHKHQYKNPVSCQGLSHFHIACTRDDESIVEHFLKLGVDINLTVDCPDIMPWSKWRPIDFAVYYRCLNVFKFLLKAGTTLDSLHFPVLLKHAFTEDRSFYNSIINEKSQYVESTEKFEPLLFHLACIQNNTKIMEEILLEHNACIDINTSCHNGSSPLHLAAAYNCSEAVILLLHLGANILAQDSQNRTPIHVAFRHRNFRMLQLLIENLTNFSKNSIDDEELSIFHMSCTTDELQAGFTALHFACAFQQRETVLLLLKHGAGISITNKFSLNPLDLMTNYLSLASLLSCDHHQIFEFLTEMIGYLYAKGSPIKGKAISTLHALCFNKTTDLRMIKDYLSSTHQVEINQTINLSKFCEYNKCTPLHLAIFSHNPDLAMLLLKHEANPLMTHDEEKTPLEYIFRYVYRSSYWNQSKNLWIQVSESCLLTQNTSIDKNPGQFHMACAIGLINVVRCELDTRSNMESKKNLVNSLNDYYELRTPLHHAYSHVTHLEDIDDIGLLLSHGANVNAKDLYGETTLVATHSAHLRDNKDLLNLLLDNGADINAVDKKGQTYLMTLVEGMIRPFVEGYPGQSEECIEICLKHIEKLKLIGLDVSEPNLAAATEWLEYQCETFWVEGLEDHRFVVSHHIQICQEELESMGAVNIDRYTTLRSVLSNSLNEMANYCMNTDLQRLIEGEQFSKTYPNYGYLVKLQMKYGKIRRSLLTKSRIPLMSLISVELPEPCSNSILHYLSNEDLVKIIKIGEKSKEHM</sequence>
<comment type="caution">
    <text evidence="1">The sequence shown here is derived from an EMBL/GenBank/DDBJ whole genome shotgun (WGS) entry which is preliminary data.</text>
</comment>
<evidence type="ECO:0000313" key="2">
    <source>
        <dbReference type="Proteomes" id="UP001239111"/>
    </source>
</evidence>
<evidence type="ECO:0000313" key="1">
    <source>
        <dbReference type="EMBL" id="KAJ8668443.1"/>
    </source>
</evidence>
<dbReference type="Proteomes" id="UP001239111">
    <property type="component" value="Chromosome 4"/>
</dbReference>
<organism evidence="1 2">
    <name type="scientific">Eretmocerus hayati</name>
    <dbReference type="NCBI Taxonomy" id="131215"/>
    <lineage>
        <taxon>Eukaryota</taxon>
        <taxon>Metazoa</taxon>
        <taxon>Ecdysozoa</taxon>
        <taxon>Arthropoda</taxon>
        <taxon>Hexapoda</taxon>
        <taxon>Insecta</taxon>
        <taxon>Pterygota</taxon>
        <taxon>Neoptera</taxon>
        <taxon>Endopterygota</taxon>
        <taxon>Hymenoptera</taxon>
        <taxon>Apocrita</taxon>
        <taxon>Proctotrupomorpha</taxon>
        <taxon>Chalcidoidea</taxon>
        <taxon>Aphelinidae</taxon>
        <taxon>Aphelininae</taxon>
        <taxon>Eretmocerus</taxon>
    </lineage>
</organism>